<comment type="caution">
    <text evidence="1">The sequence shown here is derived from an EMBL/GenBank/DDBJ whole genome shotgun (WGS) entry which is preliminary data.</text>
</comment>
<evidence type="ECO:0000313" key="2">
    <source>
        <dbReference type="Proteomes" id="UP000887013"/>
    </source>
</evidence>
<proteinExistence type="predicted"/>
<reference evidence="1" key="1">
    <citation type="submission" date="2020-08" db="EMBL/GenBank/DDBJ databases">
        <title>Multicomponent nature underlies the extraordinary mechanical properties of spider dragline silk.</title>
        <authorList>
            <person name="Kono N."/>
            <person name="Nakamura H."/>
            <person name="Mori M."/>
            <person name="Yoshida Y."/>
            <person name="Ohtoshi R."/>
            <person name="Malay A.D."/>
            <person name="Moran D.A.P."/>
            <person name="Tomita M."/>
            <person name="Numata K."/>
            <person name="Arakawa K."/>
        </authorList>
    </citation>
    <scope>NUCLEOTIDE SEQUENCE</scope>
</reference>
<name>A0A8X6M8Z9_NEPPI</name>
<dbReference type="Proteomes" id="UP000887013">
    <property type="component" value="Unassembled WGS sequence"/>
</dbReference>
<gene>
    <name evidence="1" type="ORF">NPIL_433671</name>
</gene>
<sequence length="85" mass="10099">MTERKNRGGSVRISQYLIHQNRLSSLALKTICGYQEYWCDRPGYRPPHNSKVELRYEENLIAVQFWPSSELELRYKEDTVQLVIP</sequence>
<keyword evidence="2" id="KW-1185">Reference proteome</keyword>
<organism evidence="1 2">
    <name type="scientific">Nephila pilipes</name>
    <name type="common">Giant wood spider</name>
    <name type="synonym">Nephila maculata</name>
    <dbReference type="NCBI Taxonomy" id="299642"/>
    <lineage>
        <taxon>Eukaryota</taxon>
        <taxon>Metazoa</taxon>
        <taxon>Ecdysozoa</taxon>
        <taxon>Arthropoda</taxon>
        <taxon>Chelicerata</taxon>
        <taxon>Arachnida</taxon>
        <taxon>Araneae</taxon>
        <taxon>Araneomorphae</taxon>
        <taxon>Entelegynae</taxon>
        <taxon>Araneoidea</taxon>
        <taxon>Nephilidae</taxon>
        <taxon>Nephila</taxon>
    </lineage>
</organism>
<protein>
    <submittedName>
        <fullName evidence="1">Uncharacterized protein</fullName>
    </submittedName>
</protein>
<accession>A0A8X6M8Z9</accession>
<evidence type="ECO:0000313" key="1">
    <source>
        <dbReference type="EMBL" id="GFS37989.1"/>
    </source>
</evidence>
<dbReference type="AlphaFoldDB" id="A0A8X6M8Z9"/>
<dbReference type="EMBL" id="BMAW01043181">
    <property type="protein sequence ID" value="GFS37989.1"/>
    <property type="molecule type" value="Genomic_DNA"/>
</dbReference>